<keyword evidence="2" id="KW-0472">Membrane</keyword>
<reference evidence="4" key="1">
    <citation type="submission" date="2018-12" db="EMBL/GenBank/DDBJ databases">
        <title>Tengunoibacter tsumagoiensis gen. nov., sp. nov., Dictyobacter kobayashii sp. nov., D. alpinus sp. nov., and D. joshuensis sp. nov. and description of Dictyobacteraceae fam. nov. within the order Ktedonobacterales isolated from Tengu-no-mugimeshi.</title>
        <authorList>
            <person name="Wang C.M."/>
            <person name="Zheng Y."/>
            <person name="Sakai Y."/>
            <person name="Toyoda A."/>
            <person name="Minakuchi Y."/>
            <person name="Abe K."/>
            <person name="Yokota A."/>
            <person name="Yabe S."/>
        </authorList>
    </citation>
    <scope>NUCLEOTIDE SEQUENCE [LARGE SCALE GENOMIC DNA]</scope>
    <source>
        <strain evidence="4">S-27</strain>
    </source>
</reference>
<name>A0A401ZFG7_9CHLR</name>
<protein>
    <submittedName>
        <fullName evidence="3">Uncharacterized protein</fullName>
    </submittedName>
</protein>
<dbReference type="EMBL" id="BIFQ01000001">
    <property type="protein sequence ID" value="GCE05631.1"/>
    <property type="molecule type" value="Genomic_DNA"/>
</dbReference>
<dbReference type="AlphaFoldDB" id="A0A401ZFG7"/>
<keyword evidence="4" id="KW-1185">Reference proteome</keyword>
<keyword evidence="2" id="KW-0812">Transmembrane</keyword>
<keyword evidence="2" id="KW-1133">Transmembrane helix</keyword>
<comment type="caution">
    <text evidence="3">The sequence shown here is derived from an EMBL/GenBank/DDBJ whole genome shotgun (WGS) entry which is preliminary data.</text>
</comment>
<evidence type="ECO:0000313" key="3">
    <source>
        <dbReference type="EMBL" id="GCE05631.1"/>
    </source>
</evidence>
<organism evidence="3 4">
    <name type="scientific">Dictyobacter aurantiacus</name>
    <dbReference type="NCBI Taxonomy" id="1936993"/>
    <lineage>
        <taxon>Bacteria</taxon>
        <taxon>Bacillati</taxon>
        <taxon>Chloroflexota</taxon>
        <taxon>Ktedonobacteria</taxon>
        <taxon>Ktedonobacterales</taxon>
        <taxon>Dictyobacteraceae</taxon>
        <taxon>Dictyobacter</taxon>
    </lineage>
</organism>
<dbReference type="Proteomes" id="UP000287224">
    <property type="component" value="Unassembled WGS sequence"/>
</dbReference>
<accession>A0A401ZFG7</accession>
<sequence>MEEVKRLETESNTTLEDATLRVSPEAMRAMRAWQQERKDQSGKLTTPEQQPTESNSNVVHHNASTPLPQAPAKSGEYSAELPTEPVSISSITHPELQTSGEQPAISSQAALSPFPQAAPLLYYKLNTTTKGSQMLPAVINSAYSQGEAPRRRRSKGGCILGCLTTLVLLLVILGAGWIFILRPYAHNIAQTELDKAMTSAVNQMPTSQLTQLLPPGSTLPINESTINNLIVLNLAPSNPVQKPETSITPQRVRIAFQVYGYPSAISMVPTLDSSGHLVANNVNVEGVLGLIESPDELKPILDKHLSDAQNKLGRSIKAVKLDNQQLTFTL</sequence>
<evidence type="ECO:0000313" key="4">
    <source>
        <dbReference type="Proteomes" id="UP000287224"/>
    </source>
</evidence>
<gene>
    <name evidence="3" type="ORF">KDAU_29600</name>
</gene>
<feature type="region of interest" description="Disordered" evidence="1">
    <location>
        <begin position="1"/>
        <end position="75"/>
    </location>
</feature>
<evidence type="ECO:0000256" key="2">
    <source>
        <dbReference type="SAM" id="Phobius"/>
    </source>
</evidence>
<feature type="transmembrane region" description="Helical" evidence="2">
    <location>
        <begin position="158"/>
        <end position="180"/>
    </location>
</feature>
<proteinExistence type="predicted"/>
<feature type="compositionally biased region" description="Polar residues" evidence="1">
    <location>
        <begin position="42"/>
        <end position="67"/>
    </location>
</feature>
<evidence type="ECO:0000256" key="1">
    <source>
        <dbReference type="SAM" id="MobiDB-lite"/>
    </source>
</evidence>